<evidence type="ECO:0000256" key="1">
    <source>
        <dbReference type="SAM" id="MobiDB-lite"/>
    </source>
</evidence>
<evidence type="ECO:0000313" key="2">
    <source>
        <dbReference type="EMBL" id="CAA9259691.1"/>
    </source>
</evidence>
<feature type="compositionally biased region" description="Gly residues" evidence="1">
    <location>
        <begin position="1"/>
        <end position="14"/>
    </location>
</feature>
<feature type="non-terminal residue" evidence="2">
    <location>
        <position position="1"/>
    </location>
</feature>
<accession>A0A6J4IUJ3</accession>
<name>A0A6J4IUJ3_9PROT</name>
<sequence length="46" mass="4237">GTVGGAAAAGGSDAGAGSRMDRAAPACHGRAGGRPGAHPPRQPAMV</sequence>
<organism evidence="2">
    <name type="scientific">uncultured Acetobacteraceae bacterium</name>
    <dbReference type="NCBI Taxonomy" id="169975"/>
    <lineage>
        <taxon>Bacteria</taxon>
        <taxon>Pseudomonadati</taxon>
        <taxon>Pseudomonadota</taxon>
        <taxon>Alphaproteobacteria</taxon>
        <taxon>Acetobacterales</taxon>
        <taxon>Acetobacteraceae</taxon>
        <taxon>environmental samples</taxon>
    </lineage>
</organism>
<feature type="region of interest" description="Disordered" evidence="1">
    <location>
        <begin position="1"/>
        <end position="46"/>
    </location>
</feature>
<feature type="non-terminal residue" evidence="2">
    <location>
        <position position="46"/>
    </location>
</feature>
<feature type="compositionally biased region" description="Low complexity" evidence="1">
    <location>
        <begin position="15"/>
        <end position="29"/>
    </location>
</feature>
<dbReference type="AlphaFoldDB" id="A0A6J4IUJ3"/>
<dbReference type="EMBL" id="CADCTG010000193">
    <property type="protein sequence ID" value="CAA9259691.1"/>
    <property type="molecule type" value="Genomic_DNA"/>
</dbReference>
<feature type="compositionally biased region" description="Pro residues" evidence="1">
    <location>
        <begin position="37"/>
        <end position="46"/>
    </location>
</feature>
<protein>
    <submittedName>
        <fullName evidence="2">Uncharacterized protein</fullName>
    </submittedName>
</protein>
<proteinExistence type="predicted"/>
<reference evidence="2" key="1">
    <citation type="submission" date="2020-02" db="EMBL/GenBank/DDBJ databases">
        <authorList>
            <person name="Meier V. D."/>
        </authorList>
    </citation>
    <scope>NUCLEOTIDE SEQUENCE</scope>
    <source>
        <strain evidence="2">AVDCRST_MAG08</strain>
    </source>
</reference>
<gene>
    <name evidence="2" type="ORF">AVDCRST_MAG08-2619</name>
</gene>